<dbReference type="EMBL" id="CP060716">
    <property type="protein sequence ID" value="QNN63444.1"/>
    <property type="molecule type" value="Genomic_DNA"/>
</dbReference>
<dbReference type="Proteomes" id="UP000515934">
    <property type="component" value="Chromosome"/>
</dbReference>
<gene>
    <name evidence="2" type="ORF">H9L06_03755</name>
</gene>
<reference evidence="2 3" key="1">
    <citation type="submission" date="2020-08" db="EMBL/GenBank/DDBJ databases">
        <title>Genome sequence of Leucobacter denitrificans KACC 14055T.</title>
        <authorList>
            <person name="Hyun D.-W."/>
            <person name="Bae J.-W."/>
        </authorList>
    </citation>
    <scope>NUCLEOTIDE SEQUENCE [LARGE SCALE GENOMIC DNA]</scope>
    <source>
        <strain evidence="2 3">KACC 14055</strain>
    </source>
</reference>
<protein>
    <submittedName>
        <fullName evidence="2">Zf-HC2 domain-containing protein</fullName>
    </submittedName>
</protein>
<proteinExistence type="predicted"/>
<evidence type="ECO:0000313" key="3">
    <source>
        <dbReference type="Proteomes" id="UP000515934"/>
    </source>
</evidence>
<feature type="domain" description="Putative zinc-finger" evidence="1">
    <location>
        <begin position="6"/>
        <end position="40"/>
    </location>
</feature>
<dbReference type="AlphaFoldDB" id="A0A7G9S6G9"/>
<evidence type="ECO:0000313" key="2">
    <source>
        <dbReference type="EMBL" id="QNN63444.1"/>
    </source>
</evidence>
<accession>A0A7G9S6G9</accession>
<name>A0A7G9S6G9_9MICO</name>
<sequence length="84" mass="9297">MSDCGCDKAKANIYELLRGELCAEESAPIREHLEHCASCQDEESACARLTDVVRRACEEERENCAPSDLRDAILRGLNTEPSKA</sequence>
<dbReference type="Pfam" id="PF13490">
    <property type="entry name" value="zf-HC2"/>
    <property type="match status" value="1"/>
</dbReference>
<dbReference type="KEGG" id="ldn:H9L06_03755"/>
<keyword evidence="3" id="KW-1185">Reference proteome</keyword>
<dbReference type="InterPro" id="IPR027383">
    <property type="entry name" value="Znf_put"/>
</dbReference>
<evidence type="ECO:0000259" key="1">
    <source>
        <dbReference type="Pfam" id="PF13490"/>
    </source>
</evidence>
<dbReference type="RefSeq" id="WP_187555911.1">
    <property type="nucleotide sequence ID" value="NZ_CP060716.1"/>
</dbReference>
<organism evidence="2 3">
    <name type="scientific">Leucobacter denitrificans</name>
    <dbReference type="NCBI Taxonomy" id="683042"/>
    <lineage>
        <taxon>Bacteria</taxon>
        <taxon>Bacillati</taxon>
        <taxon>Actinomycetota</taxon>
        <taxon>Actinomycetes</taxon>
        <taxon>Micrococcales</taxon>
        <taxon>Microbacteriaceae</taxon>
        <taxon>Leucobacter</taxon>
    </lineage>
</organism>